<dbReference type="InterPro" id="IPR000843">
    <property type="entry name" value="HTH_LacI"/>
</dbReference>
<organism evidence="5 6">
    <name type="scientific">Inquilinus limosus MP06</name>
    <dbReference type="NCBI Taxonomy" id="1398085"/>
    <lineage>
        <taxon>Bacteria</taxon>
        <taxon>Pseudomonadati</taxon>
        <taxon>Pseudomonadota</taxon>
        <taxon>Alphaproteobacteria</taxon>
        <taxon>Rhodospirillales</taxon>
        <taxon>Rhodospirillaceae</taxon>
        <taxon>Inquilinus</taxon>
    </lineage>
</organism>
<dbReference type="PROSITE" id="PS50932">
    <property type="entry name" value="HTH_LACI_2"/>
    <property type="match status" value="1"/>
</dbReference>
<dbReference type="PANTHER" id="PTHR30146:SF138">
    <property type="entry name" value="TRANSCRIPTIONAL REGULATORY PROTEIN"/>
    <property type="match status" value="1"/>
</dbReference>
<dbReference type="InterPro" id="IPR046335">
    <property type="entry name" value="LacI/GalR-like_sensor"/>
</dbReference>
<dbReference type="Pfam" id="PF13377">
    <property type="entry name" value="Peripla_BP_3"/>
    <property type="match status" value="1"/>
</dbReference>
<keyword evidence="1" id="KW-0805">Transcription regulation</keyword>
<reference evidence="5 6" key="1">
    <citation type="submission" date="2014-01" db="EMBL/GenBank/DDBJ databases">
        <title>Genome sequence determination for a cystic fibrosis isolate, Inquilinus limosus.</title>
        <authorList>
            <person name="Pino M."/>
            <person name="Di Conza J."/>
            <person name="Gutkind G."/>
        </authorList>
    </citation>
    <scope>NUCLEOTIDE SEQUENCE [LARGE SCALE GENOMIC DNA]</scope>
    <source>
        <strain evidence="5 6">MP06</strain>
    </source>
</reference>
<accession>A0A0A0D297</accession>
<name>A0A0A0D297_9PROT</name>
<dbReference type="Proteomes" id="UP000029995">
    <property type="component" value="Unassembled WGS sequence"/>
</dbReference>
<dbReference type="GO" id="GO:0003700">
    <property type="term" value="F:DNA-binding transcription factor activity"/>
    <property type="evidence" value="ECO:0007669"/>
    <property type="project" value="TreeGrafter"/>
</dbReference>
<dbReference type="PANTHER" id="PTHR30146">
    <property type="entry name" value="LACI-RELATED TRANSCRIPTIONAL REPRESSOR"/>
    <property type="match status" value="1"/>
</dbReference>
<dbReference type="AlphaFoldDB" id="A0A0A0D297"/>
<dbReference type="InterPro" id="IPR010982">
    <property type="entry name" value="Lambda_DNA-bd_dom_sf"/>
</dbReference>
<keyword evidence="3" id="KW-0804">Transcription</keyword>
<evidence type="ECO:0000313" key="5">
    <source>
        <dbReference type="EMBL" id="KGM32179.1"/>
    </source>
</evidence>
<dbReference type="CDD" id="cd01392">
    <property type="entry name" value="HTH_LacI"/>
    <property type="match status" value="1"/>
</dbReference>
<proteinExistence type="predicted"/>
<dbReference type="InterPro" id="IPR028082">
    <property type="entry name" value="Peripla_BP_I"/>
</dbReference>
<dbReference type="Pfam" id="PF00356">
    <property type="entry name" value="LacI"/>
    <property type="match status" value="1"/>
</dbReference>
<gene>
    <name evidence="5" type="ORF">P409_22885</name>
</gene>
<keyword evidence="2" id="KW-0238">DNA-binding</keyword>
<dbReference type="GO" id="GO:0000976">
    <property type="term" value="F:transcription cis-regulatory region binding"/>
    <property type="evidence" value="ECO:0007669"/>
    <property type="project" value="TreeGrafter"/>
</dbReference>
<sequence length="340" mass="35942">MSGRSGQRPPGAGRATAQQVAEAAGVSISAVSRTFTKDASVSPRMRARVLAAAEALGYRPNRLARGLMTGRTELVGLVSTHFANPAFMDVFDLFTRELQRRGLRPLIANLSEDGGADSALDMMLQYSVDAVLIATSAPPEGFAESCARAGLPVVHVFGRPGPQAVVPAVTVDNVAGGRLATEAMLARGLTRLAFLGGAATDSSSIDRADGFVQGLATAGLEPLAVEFTGDYSHEHGRSGLHALLDRHRPQAVFCGDDILALGAVDACRERGLVVPRDIGIVGFDDMPLAAWPGYRLTTIRQPMAEMVRHAIGEIAARLTDAGHPIKDRLFDIALVERESL</sequence>
<dbReference type="EMBL" id="JANX01000362">
    <property type="protein sequence ID" value="KGM32179.1"/>
    <property type="molecule type" value="Genomic_DNA"/>
</dbReference>
<dbReference type="SUPFAM" id="SSF53822">
    <property type="entry name" value="Periplasmic binding protein-like I"/>
    <property type="match status" value="1"/>
</dbReference>
<comment type="caution">
    <text evidence="5">The sequence shown here is derived from an EMBL/GenBank/DDBJ whole genome shotgun (WGS) entry which is preliminary data.</text>
</comment>
<evidence type="ECO:0000313" key="6">
    <source>
        <dbReference type="Proteomes" id="UP000029995"/>
    </source>
</evidence>
<dbReference type="Gene3D" id="1.10.260.40">
    <property type="entry name" value="lambda repressor-like DNA-binding domains"/>
    <property type="match status" value="1"/>
</dbReference>
<dbReference type="SMART" id="SM00354">
    <property type="entry name" value="HTH_LACI"/>
    <property type="match status" value="1"/>
</dbReference>
<dbReference type="Gene3D" id="3.40.50.2300">
    <property type="match status" value="2"/>
</dbReference>
<dbReference type="CDD" id="cd06278">
    <property type="entry name" value="PBP1_LacI-like"/>
    <property type="match status" value="1"/>
</dbReference>
<evidence type="ECO:0000259" key="4">
    <source>
        <dbReference type="PROSITE" id="PS50932"/>
    </source>
</evidence>
<protein>
    <recommendedName>
        <fullName evidence="4">HTH lacI-type domain-containing protein</fullName>
    </recommendedName>
</protein>
<dbReference type="SUPFAM" id="SSF47413">
    <property type="entry name" value="lambda repressor-like DNA-binding domains"/>
    <property type="match status" value="1"/>
</dbReference>
<evidence type="ECO:0000256" key="2">
    <source>
        <dbReference type="ARBA" id="ARBA00023125"/>
    </source>
</evidence>
<evidence type="ECO:0000256" key="3">
    <source>
        <dbReference type="ARBA" id="ARBA00023163"/>
    </source>
</evidence>
<evidence type="ECO:0000256" key="1">
    <source>
        <dbReference type="ARBA" id="ARBA00023015"/>
    </source>
</evidence>
<feature type="domain" description="HTH lacI-type" evidence="4">
    <location>
        <begin position="15"/>
        <end position="69"/>
    </location>
</feature>